<feature type="coiled-coil region" evidence="1">
    <location>
        <begin position="472"/>
        <end position="521"/>
    </location>
</feature>
<evidence type="ECO:0000313" key="3">
    <source>
        <dbReference type="EMBL" id="KOO24447.1"/>
    </source>
</evidence>
<feature type="coiled-coil region" evidence="1">
    <location>
        <begin position="324"/>
        <end position="390"/>
    </location>
</feature>
<keyword evidence="1" id="KW-0175">Coiled coil</keyword>
<proteinExistence type="predicted"/>
<evidence type="ECO:0000256" key="1">
    <source>
        <dbReference type="SAM" id="Coils"/>
    </source>
</evidence>
<keyword evidence="4" id="KW-1185">Reference proteome</keyword>
<organism evidence="3 4">
    <name type="scientific">Chrysochromulina tobinii</name>
    <dbReference type="NCBI Taxonomy" id="1460289"/>
    <lineage>
        <taxon>Eukaryota</taxon>
        <taxon>Haptista</taxon>
        <taxon>Haptophyta</taxon>
        <taxon>Prymnesiophyceae</taxon>
        <taxon>Prymnesiales</taxon>
        <taxon>Chrysochromulinaceae</taxon>
        <taxon>Chrysochromulina</taxon>
    </lineage>
</organism>
<evidence type="ECO:0000256" key="2">
    <source>
        <dbReference type="SAM" id="MobiDB-lite"/>
    </source>
</evidence>
<comment type="caution">
    <text evidence="3">The sequence shown here is derived from an EMBL/GenBank/DDBJ whole genome shotgun (WGS) entry which is preliminary data.</text>
</comment>
<feature type="compositionally biased region" description="Basic and acidic residues" evidence="2">
    <location>
        <begin position="1"/>
        <end position="11"/>
    </location>
</feature>
<reference evidence="4" key="1">
    <citation type="journal article" date="2015" name="PLoS Genet.">
        <title>Genome Sequence and Transcriptome Analyses of Chrysochromulina tobin: Metabolic Tools for Enhanced Algal Fitness in the Prominent Order Prymnesiales (Haptophyceae).</title>
        <authorList>
            <person name="Hovde B.T."/>
            <person name="Deodato C.R."/>
            <person name="Hunsperger H.M."/>
            <person name="Ryken S.A."/>
            <person name="Yost W."/>
            <person name="Jha R.K."/>
            <person name="Patterson J."/>
            <person name="Monnat R.J. Jr."/>
            <person name="Barlow S.B."/>
            <person name="Starkenburg S.R."/>
            <person name="Cattolico R.A."/>
        </authorList>
    </citation>
    <scope>NUCLEOTIDE SEQUENCE</scope>
    <source>
        <strain evidence="4">CCMP291</strain>
    </source>
</reference>
<accession>A0A0M0JDN3</accession>
<protein>
    <submittedName>
        <fullName evidence="3">Uncharacterized protein</fullName>
    </submittedName>
</protein>
<dbReference type="Proteomes" id="UP000037460">
    <property type="component" value="Unassembled WGS sequence"/>
</dbReference>
<name>A0A0M0JDN3_9EUKA</name>
<evidence type="ECO:0000313" key="4">
    <source>
        <dbReference type="Proteomes" id="UP000037460"/>
    </source>
</evidence>
<gene>
    <name evidence="3" type="ORF">Ctob_002022</name>
</gene>
<sequence>MSQRPKADEPMPQRVFSEGCQTSAAPAGEKEHWQDVLLELLRKTIPCPPGKAGGLGGRRSCPFSREGLAFMYGADEQLYRKLRDLSGFDICVNPTSPHTVGGHAQCKAHDLNPPNHFQATNGSSPLIQHCGCQTGGKTAQIGRNPPKNAKAWEKYAEEEQLHLVLLTHLKGDQWQALAPQLPRAPVAQAQPKIEIAWPPLVKITGLRTDVCSPAKLKEMFKKWLPSQAFPIYRPGFQGEAILAFKTESDDNHAAFERACSLEEEHTTRPEGRAAQLVLFEDLNKWKQNTPGWAEKMLRDTFVPRLKADEKAKQTERTQKVAQERDLAKRTLVQEQQQLKATELERDECLALNRALQAEKDEMHKNLEQTRIEAKRALEAEERRQLEAQQQLIDAFGAQTFGIICEKDREAQRLRGLEMHWRNTQNELHSVKVLFAHREREMAKVIQEQRRMCEVEKMQIAAQAQTEAQAAAQREIERRFKDLQADNEEKNRQLWKLVEAKEKEAAAAKEKMEKEAAAAKEKMQTEPEICGGLLTETDVWRIIAEDHELKRAMGVLEQALLKNESVKKAFDDPEINIQSRFQIHKPGELSRTQLRKFGFKIAINGEWPRNDAEALLQEELFYEMENWQLTLYNSESRLIRDPQFEPDHAFVSKNGKYYRIREEDEEQKPKKNADGILKHLMDKANELIDHRGSGYSEVQLLWDTEKDREMTPAQKMDFLLLATGGPSHDEDRFKASWKKGHLAGEVEGFEHKVWDKEE</sequence>
<dbReference type="EMBL" id="JWZX01003092">
    <property type="protein sequence ID" value="KOO24447.1"/>
    <property type="molecule type" value="Genomic_DNA"/>
</dbReference>
<feature type="region of interest" description="Disordered" evidence="2">
    <location>
        <begin position="1"/>
        <end position="29"/>
    </location>
</feature>
<dbReference type="AlphaFoldDB" id="A0A0M0JDN3"/>